<gene>
    <name evidence="1" type="ORF">QPX23_04075</name>
    <name evidence="2" type="ORF">QPX42_03500</name>
</gene>
<dbReference type="Pfam" id="PF11349">
    <property type="entry name" value="DUF3151"/>
    <property type="match status" value="1"/>
</dbReference>
<name>A0AAP4BP17_9CORY</name>
<evidence type="ECO:0000313" key="3">
    <source>
        <dbReference type="Proteomes" id="UP001224412"/>
    </source>
</evidence>
<reference evidence="2 4" key="1">
    <citation type="submission" date="2023-05" db="EMBL/GenBank/DDBJ databases">
        <title>Metabolic capabilities are highly conserved among human nasal-associated Corynebacterium species in pangenomic analyses.</title>
        <authorList>
            <person name="Tran T.H."/>
            <person name="Roberts A.Q."/>
            <person name="Escapa I.F."/>
            <person name="Gao W."/>
            <person name="Conlan S."/>
            <person name="Kong H."/>
            <person name="Segre J.A."/>
            <person name="Kelly M.S."/>
            <person name="Lemon K.P."/>
        </authorList>
    </citation>
    <scope>NUCLEOTIDE SEQUENCE</scope>
    <source>
        <strain evidence="2">KPL2773</strain>
        <strain evidence="1 4">KPL3772</strain>
    </source>
</reference>
<dbReference type="PIRSF" id="PIRSF017349">
    <property type="entry name" value="UCP017349"/>
    <property type="match status" value="1"/>
</dbReference>
<comment type="caution">
    <text evidence="2">The sequence shown here is derived from an EMBL/GenBank/DDBJ whole genome shotgun (WGS) entry which is preliminary data.</text>
</comment>
<keyword evidence="4" id="KW-1185">Reference proteome</keyword>
<protein>
    <submittedName>
        <fullName evidence="2">DUF3151 domain-containing protein</fullName>
    </submittedName>
</protein>
<sequence length="160" mass="17494">MEMKDMLAPEPLKLPADPAQAQDLQAAETALKFPESPLVWAFRAEETLKMISDDEAESISSLWASQSTSEGLSRNETKLIAYSCARTGYHRGLDRLRANGWKGWGPVPFSHEPNQGVLRAIAALALASKAIGDDDEYDRCRQMLSDADPGSVEKLLGESS</sequence>
<dbReference type="EMBL" id="JASNVH010000004">
    <property type="protein sequence ID" value="MDK4306618.1"/>
    <property type="molecule type" value="Genomic_DNA"/>
</dbReference>
<proteinExistence type="predicted"/>
<accession>A0AAP4BP17</accession>
<dbReference type="GeneID" id="42781089"/>
<dbReference type="Proteomes" id="UP001239759">
    <property type="component" value="Unassembled WGS sequence"/>
</dbReference>
<evidence type="ECO:0000313" key="4">
    <source>
        <dbReference type="Proteomes" id="UP001239759"/>
    </source>
</evidence>
<dbReference type="RefSeq" id="WP_023019069.1">
    <property type="nucleotide sequence ID" value="NZ_CP051667.1"/>
</dbReference>
<organism evidence="2 3">
    <name type="scientific">Corynebacterium pseudodiphtheriticum</name>
    <dbReference type="NCBI Taxonomy" id="37637"/>
    <lineage>
        <taxon>Bacteria</taxon>
        <taxon>Bacillati</taxon>
        <taxon>Actinomycetota</taxon>
        <taxon>Actinomycetes</taxon>
        <taxon>Mycobacteriales</taxon>
        <taxon>Corynebacteriaceae</taxon>
        <taxon>Corynebacterium</taxon>
    </lineage>
</organism>
<evidence type="ECO:0000313" key="2">
    <source>
        <dbReference type="EMBL" id="MDK4306618.1"/>
    </source>
</evidence>
<dbReference type="AlphaFoldDB" id="A0AAP4BP17"/>
<dbReference type="InterPro" id="IPR014487">
    <property type="entry name" value="DUF3151"/>
</dbReference>
<dbReference type="Proteomes" id="UP001224412">
    <property type="component" value="Unassembled WGS sequence"/>
</dbReference>
<evidence type="ECO:0000313" key="1">
    <source>
        <dbReference type="EMBL" id="MDK4289909.1"/>
    </source>
</evidence>
<dbReference type="EMBL" id="JASNUQ010000005">
    <property type="protein sequence ID" value="MDK4289909.1"/>
    <property type="molecule type" value="Genomic_DNA"/>
</dbReference>